<dbReference type="EC" id="2.7.4.3" evidence="5 7"/>
<feature type="binding site" evidence="5">
    <location>
        <begin position="13"/>
        <end position="18"/>
    </location>
    <ligand>
        <name>ATP</name>
        <dbReference type="ChEBI" id="CHEBI:30616"/>
    </ligand>
</feature>
<feature type="binding site" evidence="5">
    <location>
        <position position="34"/>
    </location>
    <ligand>
        <name>AMP</name>
        <dbReference type="ChEBI" id="CHEBI:456215"/>
    </ligand>
</feature>
<dbReference type="AlphaFoldDB" id="A0A498BWJ5"/>
<dbReference type="GO" id="GO:0044209">
    <property type="term" value="P:AMP salvage"/>
    <property type="evidence" value="ECO:0007669"/>
    <property type="project" value="UniProtKB-UniRule"/>
</dbReference>
<keyword evidence="1 5" id="KW-0808">Transferase</keyword>
<evidence type="ECO:0000256" key="4">
    <source>
        <dbReference type="ARBA" id="ARBA00022777"/>
    </source>
</evidence>
<comment type="similarity">
    <text evidence="5 6">Belongs to the adenylate kinase family.</text>
</comment>
<comment type="domain">
    <text evidence="5">Consists of three domains, a large central CORE domain and two small peripheral domains, NMPbind and LID, which undergo movements during catalysis. The LID domain closes over the site of phosphoryl transfer upon ATP binding. Assembling and dissambling the active center during each catalytic cycle provides an effective means to prevent ATP hydrolysis.</text>
</comment>
<reference evidence="8 9" key="1">
    <citation type="journal article" date="2015" name="Stand. Genomic Sci.">
        <title>Genomic Encyclopedia of Bacterial and Archaeal Type Strains, Phase III: the genomes of soil and plant-associated and newly described type strains.</title>
        <authorList>
            <person name="Whitman W.B."/>
            <person name="Woyke T."/>
            <person name="Klenk H.P."/>
            <person name="Zhou Y."/>
            <person name="Lilburn T.G."/>
            <person name="Beck B.J."/>
            <person name="De Vos P."/>
            <person name="Vandamme P."/>
            <person name="Eisen J.A."/>
            <person name="Garrity G."/>
            <person name="Hugenholtz P."/>
            <person name="Kyrpides N.C."/>
        </authorList>
    </citation>
    <scope>NUCLEOTIDE SEQUENCE [LARGE SCALE GENOMIC DNA]</scope>
    <source>
        <strain evidence="8 9">S2T63</strain>
    </source>
</reference>
<dbReference type="EMBL" id="RCDB01000003">
    <property type="protein sequence ID" value="RLK48024.1"/>
    <property type="molecule type" value="Genomic_DNA"/>
</dbReference>
<dbReference type="InterPro" id="IPR033690">
    <property type="entry name" value="Adenylat_kinase_CS"/>
</dbReference>
<feature type="binding site" evidence="5">
    <location>
        <position position="136"/>
    </location>
    <ligand>
        <name>AMP</name>
        <dbReference type="ChEBI" id="CHEBI:456215"/>
    </ligand>
</feature>
<sequence>MTAPRLLIVGPQGSGKGTQGVRIAEAFGIPAVSTGDVFRANVKDGTELGLQVKAIIDAGDLVPDELTGAIVRDRLAQDDAAAGFLLDGYPRNLGQVADLDAFLDGRDSPLTAVIELAVPREESIQRLSRRAAEQGRADDNEEAIAKRLSIYESETAPILGVYRERGIVDAVDGVGTLDEVFERIVVALAARGITA</sequence>
<gene>
    <name evidence="5" type="primary">adk</name>
    <name evidence="8" type="ORF">C7474_2627</name>
</gene>
<comment type="subcellular location">
    <subcellularLocation>
        <location evidence="5 7">Cytoplasm</location>
    </subcellularLocation>
</comment>
<dbReference type="Gene3D" id="3.40.50.300">
    <property type="entry name" value="P-loop containing nucleotide triphosphate hydrolases"/>
    <property type="match status" value="1"/>
</dbReference>
<comment type="subunit">
    <text evidence="5 7">Monomer.</text>
</comment>
<keyword evidence="2 5" id="KW-0545">Nucleotide biosynthesis</keyword>
<dbReference type="PROSITE" id="PS00113">
    <property type="entry name" value="ADENYLATE_KINASE"/>
    <property type="match status" value="1"/>
</dbReference>
<feature type="binding site" evidence="5">
    <location>
        <position position="175"/>
    </location>
    <ligand>
        <name>ATP</name>
        <dbReference type="ChEBI" id="CHEBI:30616"/>
    </ligand>
</feature>
<dbReference type="NCBIfam" id="NF001381">
    <property type="entry name" value="PRK00279.1-3"/>
    <property type="match status" value="1"/>
</dbReference>
<feature type="binding site" evidence="5">
    <location>
        <position position="95"/>
    </location>
    <ligand>
        <name>AMP</name>
        <dbReference type="ChEBI" id="CHEBI:456215"/>
    </ligand>
</feature>
<evidence type="ECO:0000256" key="5">
    <source>
        <dbReference type="HAMAP-Rule" id="MF_00235"/>
    </source>
</evidence>
<dbReference type="SUPFAM" id="SSF52540">
    <property type="entry name" value="P-loop containing nucleoside triphosphate hydrolases"/>
    <property type="match status" value="1"/>
</dbReference>
<feature type="binding site" evidence="5">
    <location>
        <begin position="88"/>
        <end position="91"/>
    </location>
    <ligand>
        <name>AMP</name>
        <dbReference type="ChEBI" id="CHEBI:456215"/>
    </ligand>
</feature>
<comment type="pathway">
    <text evidence="5">Purine metabolism; AMP biosynthesis via salvage pathway; AMP from ADP: step 1/1.</text>
</comment>
<dbReference type="GO" id="GO:0005737">
    <property type="term" value="C:cytoplasm"/>
    <property type="evidence" value="ECO:0007669"/>
    <property type="project" value="UniProtKB-SubCell"/>
</dbReference>
<evidence type="ECO:0000313" key="8">
    <source>
        <dbReference type="EMBL" id="RLK48024.1"/>
    </source>
</evidence>
<dbReference type="PANTHER" id="PTHR23359">
    <property type="entry name" value="NUCLEOTIDE KINASE"/>
    <property type="match status" value="1"/>
</dbReference>
<dbReference type="Pfam" id="PF00406">
    <property type="entry name" value="ADK"/>
    <property type="match status" value="1"/>
</dbReference>
<dbReference type="RefSeq" id="WP_121060496.1">
    <property type="nucleotide sequence ID" value="NZ_RCDB01000003.1"/>
</dbReference>
<evidence type="ECO:0000256" key="7">
    <source>
        <dbReference type="RuleBase" id="RU003331"/>
    </source>
</evidence>
<dbReference type="OrthoDB" id="9805030at2"/>
<comment type="caution">
    <text evidence="5">Lacks conserved residue(s) required for the propagation of feature annotation.</text>
</comment>
<keyword evidence="4 5" id="KW-0418">Kinase</keyword>
<feature type="binding site" evidence="5">
    <location>
        <position position="130"/>
    </location>
    <ligand>
        <name>ATP</name>
        <dbReference type="ChEBI" id="CHEBI:30616"/>
    </ligand>
</feature>
<evidence type="ECO:0000256" key="6">
    <source>
        <dbReference type="RuleBase" id="RU003330"/>
    </source>
</evidence>
<dbReference type="HAMAP" id="MF_00235">
    <property type="entry name" value="Adenylate_kinase_Adk"/>
    <property type="match status" value="1"/>
</dbReference>
<proteinExistence type="inferred from homology"/>
<evidence type="ECO:0000256" key="1">
    <source>
        <dbReference type="ARBA" id="ARBA00022679"/>
    </source>
</evidence>
<accession>A0A498BWJ5</accession>
<feature type="binding site" evidence="5">
    <location>
        <position position="39"/>
    </location>
    <ligand>
        <name>AMP</name>
        <dbReference type="ChEBI" id="CHEBI:456215"/>
    </ligand>
</feature>
<dbReference type="GO" id="GO:0004017">
    <property type="term" value="F:AMP kinase activity"/>
    <property type="evidence" value="ECO:0007669"/>
    <property type="project" value="UniProtKB-UniRule"/>
</dbReference>
<keyword evidence="3 5" id="KW-0547">Nucleotide-binding</keyword>
<dbReference type="NCBIfam" id="NF011105">
    <property type="entry name" value="PRK14532.1"/>
    <property type="match status" value="1"/>
</dbReference>
<dbReference type="GO" id="GO:0005524">
    <property type="term" value="F:ATP binding"/>
    <property type="evidence" value="ECO:0007669"/>
    <property type="project" value="UniProtKB-UniRule"/>
</dbReference>
<dbReference type="CDD" id="cd01428">
    <property type="entry name" value="ADK"/>
    <property type="match status" value="1"/>
</dbReference>
<protein>
    <recommendedName>
        <fullName evidence="5 7">Adenylate kinase</fullName>
        <shortName evidence="5">AK</shortName>
        <ecNumber evidence="5 7">2.7.4.3</ecNumber>
    </recommendedName>
    <alternativeName>
        <fullName evidence="5">ATP-AMP transphosphorylase</fullName>
    </alternativeName>
    <alternativeName>
        <fullName evidence="5">ATP:AMP phosphotransferase</fullName>
    </alternativeName>
    <alternativeName>
        <fullName evidence="5">Adenylate monophosphate kinase</fullName>
    </alternativeName>
</protein>
<comment type="function">
    <text evidence="5">Catalyzes the reversible transfer of the terminal phosphate group between ATP and AMP. Plays an important role in cellular energy homeostasis and in adenine nucleotide metabolism.</text>
</comment>
<feature type="binding site" evidence="5">
    <location>
        <position position="147"/>
    </location>
    <ligand>
        <name>AMP</name>
        <dbReference type="ChEBI" id="CHEBI:456215"/>
    </ligand>
</feature>
<keyword evidence="5" id="KW-0963">Cytoplasm</keyword>
<comment type="catalytic activity">
    <reaction evidence="5 7">
        <text>AMP + ATP = 2 ADP</text>
        <dbReference type="Rhea" id="RHEA:12973"/>
        <dbReference type="ChEBI" id="CHEBI:30616"/>
        <dbReference type="ChEBI" id="CHEBI:456215"/>
        <dbReference type="ChEBI" id="CHEBI:456216"/>
        <dbReference type="EC" id="2.7.4.3"/>
    </reaction>
</comment>
<evidence type="ECO:0000256" key="3">
    <source>
        <dbReference type="ARBA" id="ARBA00022741"/>
    </source>
</evidence>
<dbReference type="UniPathway" id="UPA00588">
    <property type="reaction ID" value="UER00649"/>
</dbReference>
<name>A0A498BWJ5_9MICO</name>
<evidence type="ECO:0000313" key="9">
    <source>
        <dbReference type="Proteomes" id="UP000273158"/>
    </source>
</evidence>
<dbReference type="InterPro" id="IPR000850">
    <property type="entry name" value="Adenylat/UMP-CMP_kin"/>
</dbReference>
<dbReference type="InterPro" id="IPR027417">
    <property type="entry name" value="P-loop_NTPase"/>
</dbReference>
<keyword evidence="5 7" id="KW-0067">ATP-binding</keyword>
<comment type="caution">
    <text evidence="8">The sequence shown here is derived from an EMBL/GenBank/DDBJ whole genome shotgun (WGS) entry which is preliminary data.</text>
</comment>
<keyword evidence="9" id="KW-1185">Reference proteome</keyword>
<dbReference type="PRINTS" id="PR00094">
    <property type="entry name" value="ADENYLTKNASE"/>
</dbReference>
<dbReference type="Proteomes" id="UP000273158">
    <property type="component" value="Unassembled WGS sequence"/>
</dbReference>
<feature type="region of interest" description="NMP" evidence="5">
    <location>
        <begin position="33"/>
        <end position="62"/>
    </location>
</feature>
<feature type="binding site" evidence="5">
    <location>
        <begin position="60"/>
        <end position="62"/>
    </location>
    <ligand>
        <name>AMP</name>
        <dbReference type="ChEBI" id="CHEBI:456215"/>
    </ligand>
</feature>
<organism evidence="8 9">
    <name type="scientific">Microbacterium telephonicum</name>
    <dbReference type="NCBI Taxonomy" id="1714841"/>
    <lineage>
        <taxon>Bacteria</taxon>
        <taxon>Bacillati</taxon>
        <taxon>Actinomycetota</taxon>
        <taxon>Actinomycetes</taxon>
        <taxon>Micrococcales</taxon>
        <taxon>Microbacteriaceae</taxon>
        <taxon>Microbacterium</taxon>
    </lineage>
</organism>
<evidence type="ECO:0000256" key="2">
    <source>
        <dbReference type="ARBA" id="ARBA00022727"/>
    </source>
</evidence>
<dbReference type="NCBIfam" id="NF011100">
    <property type="entry name" value="PRK14527.1"/>
    <property type="match status" value="1"/>
</dbReference>